<protein>
    <submittedName>
        <fullName evidence="2">Uncharacterized protein</fullName>
    </submittedName>
</protein>
<dbReference type="EMBL" id="CAJFCW020000002">
    <property type="protein sequence ID" value="CAG9089167.1"/>
    <property type="molecule type" value="Genomic_DNA"/>
</dbReference>
<feature type="transmembrane region" description="Helical" evidence="1">
    <location>
        <begin position="44"/>
        <end position="65"/>
    </location>
</feature>
<reference evidence="2" key="1">
    <citation type="submission" date="2020-09" db="EMBL/GenBank/DDBJ databases">
        <authorList>
            <person name="Kikuchi T."/>
        </authorList>
    </citation>
    <scope>NUCLEOTIDE SEQUENCE</scope>
    <source>
        <strain evidence="2">SH1</strain>
    </source>
</reference>
<feature type="transmembrane region" description="Helical" evidence="1">
    <location>
        <begin position="12"/>
        <end position="32"/>
    </location>
</feature>
<keyword evidence="1" id="KW-0472">Membrane</keyword>
<feature type="transmembrane region" description="Helical" evidence="1">
    <location>
        <begin position="133"/>
        <end position="153"/>
    </location>
</feature>
<organism evidence="2 3">
    <name type="scientific">Bursaphelenchus okinawaensis</name>
    <dbReference type="NCBI Taxonomy" id="465554"/>
    <lineage>
        <taxon>Eukaryota</taxon>
        <taxon>Metazoa</taxon>
        <taxon>Ecdysozoa</taxon>
        <taxon>Nematoda</taxon>
        <taxon>Chromadorea</taxon>
        <taxon>Rhabditida</taxon>
        <taxon>Tylenchina</taxon>
        <taxon>Tylenchomorpha</taxon>
        <taxon>Aphelenchoidea</taxon>
        <taxon>Aphelenchoididae</taxon>
        <taxon>Bursaphelenchus</taxon>
    </lineage>
</organism>
<name>A0A811K224_9BILA</name>
<evidence type="ECO:0000313" key="2">
    <source>
        <dbReference type="EMBL" id="CAD5209380.1"/>
    </source>
</evidence>
<comment type="caution">
    <text evidence="2">The sequence shown here is derived from an EMBL/GenBank/DDBJ whole genome shotgun (WGS) entry which is preliminary data.</text>
</comment>
<dbReference type="Proteomes" id="UP000783686">
    <property type="component" value="Unassembled WGS sequence"/>
</dbReference>
<dbReference type="Proteomes" id="UP000614601">
    <property type="component" value="Unassembled WGS sequence"/>
</dbReference>
<dbReference type="EMBL" id="CAJFDH010000002">
    <property type="protein sequence ID" value="CAD5209380.1"/>
    <property type="molecule type" value="Genomic_DNA"/>
</dbReference>
<proteinExistence type="predicted"/>
<accession>A0A811K224</accession>
<sequence>MVIKEVKKLWRMVCYAGVYVLFSVISEAHSVWYHKSSLQHPNPLVTVVPALCFMNIGALIGYVLLRRALFSSYDKIRFAGLLRQFKLQQNIWIILRLKSCLIAQGVAFTITELLLICSACLKGESDFYSTVYSVYLLALSVYFLTQAVSTFVLDRHLRWKFSAEQIVPKNVFDKAIIVMNTQENNFNVLQAMWDGDKLMNKC</sequence>
<dbReference type="AlphaFoldDB" id="A0A811K224"/>
<keyword evidence="3" id="KW-1185">Reference proteome</keyword>
<gene>
    <name evidence="2" type="ORF">BOKJ2_LOCUS2651</name>
</gene>
<keyword evidence="1" id="KW-1133">Transmembrane helix</keyword>
<keyword evidence="1" id="KW-0812">Transmembrane</keyword>
<evidence type="ECO:0000313" key="3">
    <source>
        <dbReference type="Proteomes" id="UP000614601"/>
    </source>
</evidence>
<evidence type="ECO:0000256" key="1">
    <source>
        <dbReference type="SAM" id="Phobius"/>
    </source>
</evidence>
<feature type="transmembrane region" description="Helical" evidence="1">
    <location>
        <begin position="101"/>
        <end position="121"/>
    </location>
</feature>